<gene>
    <name evidence="2" type="ORF">S12H4_31072</name>
</gene>
<dbReference type="Pfam" id="PF13580">
    <property type="entry name" value="SIS_2"/>
    <property type="match status" value="1"/>
</dbReference>
<dbReference type="PROSITE" id="PS51464">
    <property type="entry name" value="SIS"/>
    <property type="match status" value="1"/>
</dbReference>
<reference evidence="2" key="1">
    <citation type="journal article" date="2014" name="Front. Microbiol.">
        <title>High frequency of phylogenetically diverse reductive dehalogenase-homologous genes in deep subseafloor sedimentary metagenomes.</title>
        <authorList>
            <person name="Kawai M."/>
            <person name="Futagami T."/>
            <person name="Toyoda A."/>
            <person name="Takaki Y."/>
            <person name="Nishi S."/>
            <person name="Hori S."/>
            <person name="Arai W."/>
            <person name="Tsubouchi T."/>
            <person name="Morono Y."/>
            <person name="Uchiyama I."/>
            <person name="Ito T."/>
            <person name="Fujiyama A."/>
            <person name="Inagaki F."/>
            <person name="Takami H."/>
        </authorList>
    </citation>
    <scope>NUCLEOTIDE SEQUENCE</scope>
    <source>
        <strain evidence="2">Expedition CK06-06</strain>
    </source>
</reference>
<dbReference type="EMBL" id="BARW01018102">
    <property type="protein sequence ID" value="GAI95011.1"/>
    <property type="molecule type" value="Genomic_DNA"/>
</dbReference>
<dbReference type="InterPro" id="IPR035461">
    <property type="entry name" value="GmhA/DiaA"/>
</dbReference>
<dbReference type="InterPro" id="IPR046348">
    <property type="entry name" value="SIS_dom_sf"/>
</dbReference>
<dbReference type="InterPro" id="IPR001347">
    <property type="entry name" value="SIS_dom"/>
</dbReference>
<dbReference type="CDD" id="cd05006">
    <property type="entry name" value="SIS_GmhA"/>
    <property type="match status" value="1"/>
</dbReference>
<dbReference type="Gene3D" id="3.40.50.10490">
    <property type="entry name" value="Glucose-6-phosphate isomerase like protein, domain 1"/>
    <property type="match status" value="1"/>
</dbReference>
<feature type="domain" description="SIS" evidence="1">
    <location>
        <begin position="6"/>
        <end position="162"/>
    </location>
</feature>
<dbReference type="GO" id="GO:0097367">
    <property type="term" value="F:carbohydrate derivative binding"/>
    <property type="evidence" value="ECO:0007669"/>
    <property type="project" value="InterPro"/>
</dbReference>
<proteinExistence type="predicted"/>
<accession>X1TUH2</accession>
<sequence length="167" mass="18427">EFIKELENAYKNGKTIFIMGNGGSAATASHFACDINKGVSLKLQKKFKVLCLNDNIPIMLAYGNDISYDSVFIEQLKNFIMNDDLVIGISGSGNSKNILNAIEYANKVGARTFGIVGCDGGKLKDVAQKSLIVKSFDMQKVEDCHLILSHLTMQYFSKKFKKEISVT</sequence>
<dbReference type="AlphaFoldDB" id="X1TUH2"/>
<comment type="caution">
    <text evidence="2">The sequence shown here is derived from an EMBL/GenBank/DDBJ whole genome shotgun (WGS) entry which is preliminary data.</text>
</comment>
<organism evidence="2">
    <name type="scientific">marine sediment metagenome</name>
    <dbReference type="NCBI Taxonomy" id="412755"/>
    <lineage>
        <taxon>unclassified sequences</taxon>
        <taxon>metagenomes</taxon>
        <taxon>ecological metagenomes</taxon>
    </lineage>
</organism>
<dbReference type="PANTHER" id="PTHR30390">
    <property type="entry name" value="SEDOHEPTULOSE 7-PHOSPHATE ISOMERASE / DNAA INITIATOR-ASSOCIATING FACTOR FOR REPLICATION INITIATION"/>
    <property type="match status" value="1"/>
</dbReference>
<protein>
    <recommendedName>
        <fullName evidence="1">SIS domain-containing protein</fullName>
    </recommendedName>
</protein>
<name>X1TUH2_9ZZZZ</name>
<dbReference type="GO" id="GO:1901135">
    <property type="term" value="P:carbohydrate derivative metabolic process"/>
    <property type="evidence" value="ECO:0007669"/>
    <property type="project" value="InterPro"/>
</dbReference>
<evidence type="ECO:0000259" key="1">
    <source>
        <dbReference type="PROSITE" id="PS51464"/>
    </source>
</evidence>
<feature type="non-terminal residue" evidence="2">
    <location>
        <position position="1"/>
    </location>
</feature>
<dbReference type="InterPro" id="IPR050099">
    <property type="entry name" value="SIS_GmhA/DiaA_subfam"/>
</dbReference>
<dbReference type="PANTHER" id="PTHR30390:SF8">
    <property type="entry name" value="SUGAR ISOMERASE (SIS)"/>
    <property type="match status" value="1"/>
</dbReference>
<dbReference type="SUPFAM" id="SSF53697">
    <property type="entry name" value="SIS domain"/>
    <property type="match status" value="1"/>
</dbReference>
<evidence type="ECO:0000313" key="2">
    <source>
        <dbReference type="EMBL" id="GAI95011.1"/>
    </source>
</evidence>